<name>A0A451D1T6_9GAMM</name>
<reference evidence="4 5" key="1">
    <citation type="submission" date="2019-02" db="EMBL/GenBank/DDBJ databases">
        <authorList>
            <person name="Manzano-Marin A."/>
            <person name="Manzano-Marin A."/>
        </authorList>
    </citation>
    <scope>NUCLEOTIDE SEQUENCE [LARGE SCALE GENOMIC DNA]</scope>
    <source>
        <strain evidence="4 5">ErCicuneomaculata</strain>
    </source>
</reference>
<evidence type="ECO:0000256" key="3">
    <source>
        <dbReference type="PIRNR" id="PIRNR004553"/>
    </source>
</evidence>
<keyword evidence="3" id="KW-0698">rRNA processing</keyword>
<dbReference type="AlphaFoldDB" id="A0A451D1T6"/>
<keyword evidence="1 3" id="KW-0489">Methyltransferase</keyword>
<protein>
    <recommendedName>
        <fullName evidence="3">Ribosomal RNA small subunit methyltransferase D</fullName>
        <ecNumber evidence="3">2.1.1.171</ecNumber>
    </recommendedName>
</protein>
<gene>
    <name evidence="4" type="primary">rsmD</name>
    <name evidence="4" type="ORF">ERCICUMA2628_139</name>
</gene>
<accession>A0A451D1T6</accession>
<dbReference type="Gene3D" id="3.40.50.150">
    <property type="entry name" value="Vaccinia Virus protein VP39"/>
    <property type="match status" value="1"/>
</dbReference>
<dbReference type="PIRSF" id="PIRSF004553">
    <property type="entry name" value="CHP00095"/>
    <property type="match status" value="1"/>
</dbReference>
<dbReference type="Pfam" id="PF03602">
    <property type="entry name" value="Cons_hypoth95"/>
    <property type="match status" value="1"/>
</dbReference>
<dbReference type="Proteomes" id="UP000294412">
    <property type="component" value="Chromosome"/>
</dbReference>
<proteinExistence type="inferred from homology"/>
<dbReference type="CDD" id="cd02440">
    <property type="entry name" value="AdoMet_MTases"/>
    <property type="match status" value="1"/>
</dbReference>
<evidence type="ECO:0000256" key="2">
    <source>
        <dbReference type="ARBA" id="ARBA00022679"/>
    </source>
</evidence>
<dbReference type="SUPFAM" id="SSF53335">
    <property type="entry name" value="S-adenosyl-L-methionine-dependent methyltransferases"/>
    <property type="match status" value="1"/>
</dbReference>
<dbReference type="NCBIfam" id="TIGR00095">
    <property type="entry name" value="16S rRNA (guanine(966)-N(2))-methyltransferase RsmD"/>
    <property type="match status" value="1"/>
</dbReference>
<dbReference type="GO" id="GO:0052913">
    <property type="term" value="F:16S rRNA (guanine(966)-N(2))-methyltransferase activity"/>
    <property type="evidence" value="ECO:0007669"/>
    <property type="project" value="UniProtKB-EC"/>
</dbReference>
<dbReference type="RefSeq" id="WP_157993381.1">
    <property type="nucleotide sequence ID" value="NZ_LR217703.1"/>
</dbReference>
<dbReference type="EMBL" id="LR217703">
    <property type="protein sequence ID" value="VFP79590.1"/>
    <property type="molecule type" value="Genomic_DNA"/>
</dbReference>
<comment type="catalytic activity">
    <reaction evidence="3">
        <text>guanosine(966) in 16S rRNA + S-adenosyl-L-methionine = N(2)-methylguanosine(966) in 16S rRNA + S-adenosyl-L-homocysteine + H(+)</text>
        <dbReference type="Rhea" id="RHEA:23548"/>
        <dbReference type="Rhea" id="RHEA-COMP:10211"/>
        <dbReference type="Rhea" id="RHEA-COMP:10212"/>
        <dbReference type="ChEBI" id="CHEBI:15378"/>
        <dbReference type="ChEBI" id="CHEBI:57856"/>
        <dbReference type="ChEBI" id="CHEBI:59789"/>
        <dbReference type="ChEBI" id="CHEBI:74269"/>
        <dbReference type="ChEBI" id="CHEBI:74481"/>
        <dbReference type="EC" id="2.1.1.171"/>
    </reaction>
</comment>
<dbReference type="PANTHER" id="PTHR43542:SF1">
    <property type="entry name" value="METHYLTRANSFERASE"/>
    <property type="match status" value="1"/>
</dbReference>
<evidence type="ECO:0000313" key="4">
    <source>
        <dbReference type="EMBL" id="VFP79590.1"/>
    </source>
</evidence>
<evidence type="ECO:0000256" key="1">
    <source>
        <dbReference type="ARBA" id="ARBA00022603"/>
    </source>
</evidence>
<evidence type="ECO:0000313" key="5">
    <source>
        <dbReference type="Proteomes" id="UP000294412"/>
    </source>
</evidence>
<dbReference type="EC" id="2.1.1.171" evidence="3"/>
<keyword evidence="3" id="KW-0949">S-adenosyl-L-methionine</keyword>
<comment type="similarity">
    <text evidence="3">Belongs to the methyltransferase superfamily. RsmD family.</text>
</comment>
<sequence length="194" mass="22228">MYKNYSYKVNGKIRIIGGKWRGRQIGVIGHLKVRPTPNRVRETLFNWLEGTVKNSKCLDCFSGTGALGLEALSRYATSTTFLEIQKSIIIQLTKNLLTLKAQNGYIIHTNALKFLSQEGKSHRLVFVDPPFHANLIEHTLALLESNAWLQDESLIYVESSAEYTRPKVPINWFLYREMIAGRVASRLYNRIKNI</sequence>
<dbReference type="InterPro" id="IPR004398">
    <property type="entry name" value="RNA_MeTrfase_RsmD"/>
</dbReference>
<keyword evidence="2 3" id="KW-0808">Transferase</keyword>
<dbReference type="PANTHER" id="PTHR43542">
    <property type="entry name" value="METHYLTRANSFERASE"/>
    <property type="match status" value="1"/>
</dbReference>
<dbReference type="OrthoDB" id="9803017at2"/>
<comment type="function">
    <text evidence="3">Specifically methylates the guanine in position 966 of 16S rRNA in the assembled 30S particle.</text>
</comment>
<dbReference type="InterPro" id="IPR029063">
    <property type="entry name" value="SAM-dependent_MTases_sf"/>
</dbReference>
<organism evidence="4 5">
    <name type="scientific">Candidatus Erwinia haradaeae</name>
    <dbReference type="NCBI Taxonomy" id="1922217"/>
    <lineage>
        <taxon>Bacteria</taxon>
        <taxon>Pseudomonadati</taxon>
        <taxon>Pseudomonadota</taxon>
        <taxon>Gammaproteobacteria</taxon>
        <taxon>Enterobacterales</taxon>
        <taxon>Erwiniaceae</taxon>
        <taxon>Erwinia</taxon>
    </lineage>
</organism>